<evidence type="ECO:0000259" key="3">
    <source>
        <dbReference type="PROSITE" id="PS51192"/>
    </source>
</evidence>
<proteinExistence type="inferred from homology"/>
<feature type="region of interest" description="Disordered" evidence="2">
    <location>
        <begin position="209"/>
        <end position="233"/>
    </location>
</feature>
<dbReference type="SUPFAM" id="SSF52540">
    <property type="entry name" value="P-loop containing nucleoside triphosphate hydrolases"/>
    <property type="match status" value="2"/>
</dbReference>
<comment type="similarity">
    <text evidence="1">Belongs to the SBNO family.</text>
</comment>
<feature type="domain" description="Helicase C-terminal" evidence="4">
    <location>
        <begin position="730"/>
        <end position="893"/>
    </location>
</feature>
<dbReference type="InterPro" id="IPR039187">
    <property type="entry name" value="SNO_AAA"/>
</dbReference>
<dbReference type="Pfam" id="PF13871">
    <property type="entry name" value="Helicase_C_4"/>
    <property type="match status" value="1"/>
</dbReference>
<dbReference type="PROSITE" id="PS51192">
    <property type="entry name" value="HELICASE_ATP_BIND_1"/>
    <property type="match status" value="1"/>
</dbReference>
<dbReference type="Gene3D" id="3.40.50.300">
    <property type="entry name" value="P-loop containing nucleotide triphosphate hydrolases"/>
    <property type="match status" value="2"/>
</dbReference>
<dbReference type="PANTHER" id="PTHR12706">
    <property type="entry name" value="STRAWBERRY NOTCH-RELATED"/>
    <property type="match status" value="1"/>
</dbReference>
<comment type="caution">
    <text evidence="5">The sequence shown here is derived from an EMBL/GenBank/DDBJ whole genome shotgun (WGS) entry which is preliminary data.</text>
</comment>
<dbReference type="InterPro" id="IPR026741">
    <property type="entry name" value="SNO"/>
</dbReference>
<evidence type="ECO:0000256" key="1">
    <source>
        <dbReference type="ARBA" id="ARBA00006992"/>
    </source>
</evidence>
<dbReference type="InterPro" id="IPR001650">
    <property type="entry name" value="Helicase_C-like"/>
</dbReference>
<evidence type="ECO:0008006" key="7">
    <source>
        <dbReference type="Google" id="ProtNLM"/>
    </source>
</evidence>
<evidence type="ECO:0000256" key="2">
    <source>
        <dbReference type="SAM" id="MobiDB-lite"/>
    </source>
</evidence>
<name>A0A2H9P964_9BACT</name>
<evidence type="ECO:0000259" key="4">
    <source>
        <dbReference type="PROSITE" id="PS51194"/>
    </source>
</evidence>
<organism evidence="5 6">
    <name type="scientific">Candidatus Desantisbacteria bacterium CG_4_10_14_0_8_um_filter_39_17</name>
    <dbReference type="NCBI Taxonomy" id="1974542"/>
    <lineage>
        <taxon>Bacteria</taxon>
        <taxon>Candidatus Desantisiibacteriota</taxon>
    </lineage>
</organism>
<evidence type="ECO:0000313" key="6">
    <source>
        <dbReference type="Proteomes" id="UP000234145"/>
    </source>
</evidence>
<dbReference type="SUPFAM" id="SSF53335">
    <property type="entry name" value="S-adenosyl-L-methionine-dependent methyltransferases"/>
    <property type="match status" value="1"/>
</dbReference>
<dbReference type="Pfam" id="PF13872">
    <property type="entry name" value="AAA_34"/>
    <property type="match status" value="1"/>
</dbReference>
<dbReference type="PROSITE" id="PS51194">
    <property type="entry name" value="HELICASE_CTER"/>
    <property type="match status" value="1"/>
</dbReference>
<dbReference type="InterPro" id="IPR029063">
    <property type="entry name" value="SAM-dependent_MTases_sf"/>
</dbReference>
<dbReference type="PANTHER" id="PTHR12706:SF30">
    <property type="entry name" value="PROTEIN STRAWBERRY NOTCH-RELATED"/>
    <property type="match status" value="1"/>
</dbReference>
<sequence length="2172" mass="248639">MEIDKRRADVLRFQGYNVREGDYMAETIKVNSIIMNPPWGFIGTGKYAKIPAPFHATDISQKYIAKALNDVVEGGRVVALMPENTLNAKGFLKWLGDNHTVVQIGKFGGELYKKRGTDVGSVMFVIDKGKLAQPEEIMPSGKVAKMGMAKEELNIIEISNLDDIDPEIFHRVKESRKPVREVIKDEEVGLGKPGKIQTTVGEVVKGVEGAKPEEPGRRRPVGVGKVGEGIYPTDRGGEAVEGIRRVGIPEEGGVGRKLGVSEVIGGHPGEREAVPLPDTERERGAGIQPRIGRAVTFGEAGHTRGEPDKSAILASGNFVVYSPLSFTSHDLESHPAPSGIKIVEASNLANVSYPAMTYVPSSIIKNLWNRKDKEGNFVLYDVQLEAITLTRQAHINGHTTMIADGAGIGKTRTLLSIMVDELESEHANRYVYVVGNEANIEDVLNEYKILCGDELPFPVISLDKPHIEKAVIPLRDKTIYFITKDRFTKLINTKSNEEIEKLGFDSWVFDECHKLRGEDTKGRNAWNRIHGLVENDHFLYASATPAKSLTEMEYLYALYPKGDPAGWNQDNFDLWIKNITGKTYAKPKMFQKKSVASFVPPTVTEQILKEFKMKGKYISREIALEDVEYEMKKNDLSPEQKQVWNGLVAIARKTLDFFEQYKNVARKSNYGTMRSQLQNGFKNALIQFKIKPLLNEVNKLISEGKKVVIFTNYINTRVKTLFSSSVEQCNTMEYIKDTGEQIPISLAVQRRQELLDEINDFVDKYFVDDFREYIKNNIKGKIEFYIGKTSEKNRNRIAKEFREGKIDVLFSSKAGKTAVSFHDTVGSQHILIDIDPEYSVTDFFQELYRVMRAGQKTTPAIKIFVSDIPGENKLLTTLGRRLEDLGAASRGTAEITAGEAFGEYELIGELSNFTVRQLWYKLSAEEKSLFKNNLLYEYTPQGEKVLKMNVPLTFTIENFLFDLWLMYFDDGQSTLNAYKQEYKDIMKDTEEQFAWRARKESGHYVRSIDLTDDLTLREVVNEEGKKQGILVGMISDKMNILGPMGLKQYINFTTPEGKIVGLYVGPGLLGKVANEFGKKLETAITIDNAFQVIMAGDEIPLVGDLTLRKSLDRDSNQEIVKINNAKMKDMKRLQEAGGKYNAIGNKWYLTLEETAVKTFITNYPIRQFEEVKPEKEGKVVELGMAKMEYAGDESEKINEEIEAKEEKEEKYRVGSVFGAVRIIRDALGSPPIAKKLISNYGLFAGTEGTNKARIMIERRIAGDLELLVKVLTHEIGHWADWIPDYTSKRGNIIGRIKSLQRFFKETFGNLENKELKTELIEFSKFWFPYNEATTTQSYIKKRRSSTELYADAISGLLIDPDSLKNHAPKFWEAFWDNINKKPEVKEEFEKFTSFINSGDEEIGKEILAEQRAMFKRGDERLATIIKEAKEAKVSLWRKILLTFRSRQSEVIRKVQELEKRGIYLPDEENPHLMLERMGYLPEIVRGMIAKLDKEITRPMILDGITIENLGVYLFNMRVMNGRAFIANPLGTTRIEAPKILEALKKELGDEKYETLKEYADKFYAWTNSIVEGAIESGFYSRKRFEEAKKKDPYYATYFVVDYLDTYVFPGMIAQHGTFKDITNPFDATVLKMYYLKIASEKNRAKLSVAKMFEIYFRDEVVIPKKNEDYYITTIGEGVVIKNFRKKEGYELLEFYRNGTKDAIYVNPYVSFAVKSASTGELRLYTEVMETLLKTSFFKKLYVGYNLGFQTFNYYFRDFFSGYFHNPVFNPLKHALKYFKGRLHAKSAIGDTPDDVAQEIMERGAGSVLYQMFGIKDTKDLPLPEGVYDWIKKTTGLEEIPPKDVFQAFFKFLENKGKIDELTAKLVGLKEWKGYNEKLKAKGEMPLTDEMINHYVRIFSGSPNFRERGAGIKYLNPLILFLNPPIQGWYRWHQNAIKTPKTRGGYWLKFFFWIILPKLVMKAIEWGLMGTEKKEWMEEISEYNKAKYHCYPLTKLDDGTVVYIRFPMNDEERMLGSLFWIIMKTDMKLKEKMETMGKFLTGEIPSTIPAIQLISAWFQYIVGQNPYDFFMGRPVLTFDEQAGRKGRLSKREIPAAKKMVKWTVSQFGLSAMWTIQERDKTWVKTIKMTPVLSRYLRFAKGGEEKTLREYQEEIRGTKAQIRLKKKEILEKSK</sequence>
<dbReference type="Gene3D" id="3.40.50.150">
    <property type="entry name" value="Vaccinia Virus protein VP39"/>
    <property type="match status" value="1"/>
</dbReference>
<dbReference type="GO" id="GO:0006355">
    <property type="term" value="P:regulation of DNA-templated transcription"/>
    <property type="evidence" value="ECO:0007669"/>
    <property type="project" value="InterPro"/>
</dbReference>
<reference evidence="6" key="1">
    <citation type="submission" date="2017-09" db="EMBL/GenBank/DDBJ databases">
        <title>Depth-based differentiation of microbial function through sediment-hosted aquifers and enrichment of novel symbionts in the deep terrestrial subsurface.</title>
        <authorList>
            <person name="Probst A.J."/>
            <person name="Ladd B."/>
            <person name="Jarett J.K."/>
            <person name="Geller-Mcgrath D.E."/>
            <person name="Sieber C.M.K."/>
            <person name="Emerson J.B."/>
            <person name="Anantharaman K."/>
            <person name="Thomas B.C."/>
            <person name="Malmstrom R."/>
            <person name="Stieglmeier M."/>
            <person name="Klingl A."/>
            <person name="Woyke T."/>
            <person name="Ryan C.M."/>
            <person name="Banfield J.F."/>
        </authorList>
    </citation>
    <scope>NUCLEOTIDE SEQUENCE [LARGE SCALE GENOMIC DNA]</scope>
</reference>
<accession>A0A2H9P964</accession>
<dbReference type="Proteomes" id="UP000234145">
    <property type="component" value="Unassembled WGS sequence"/>
</dbReference>
<dbReference type="EMBL" id="PFMS01000128">
    <property type="protein sequence ID" value="PIZ14749.1"/>
    <property type="molecule type" value="Genomic_DNA"/>
</dbReference>
<dbReference type="SMART" id="SM00487">
    <property type="entry name" value="DEXDc"/>
    <property type="match status" value="1"/>
</dbReference>
<feature type="domain" description="Helicase ATP-binding" evidence="3">
    <location>
        <begin position="391"/>
        <end position="563"/>
    </location>
</feature>
<gene>
    <name evidence="5" type="ORF">COY51_07445</name>
</gene>
<dbReference type="InterPro" id="IPR026937">
    <property type="entry name" value="SBNO_Helicase_C_dom"/>
</dbReference>
<protein>
    <recommendedName>
        <fullName evidence="7">Helicase ATP-binding domain-containing protein</fullName>
    </recommendedName>
</protein>
<dbReference type="InterPro" id="IPR027417">
    <property type="entry name" value="P-loop_NTPase"/>
</dbReference>
<dbReference type="InterPro" id="IPR014001">
    <property type="entry name" value="Helicase_ATP-bd"/>
</dbReference>
<evidence type="ECO:0000313" key="5">
    <source>
        <dbReference type="EMBL" id="PIZ14749.1"/>
    </source>
</evidence>